<protein>
    <recommendedName>
        <fullName evidence="4">Opaque-phase-specific protein OP4</fullName>
    </recommendedName>
</protein>
<dbReference type="EMBL" id="AAVQ01000002">
    <property type="protein sequence ID" value="EAZ62836.1"/>
    <property type="molecule type" value="Genomic_DNA"/>
</dbReference>
<gene>
    <name evidence="2" type="ORF">PICST_29023</name>
</gene>
<dbReference type="RefSeq" id="XP_001386859.1">
    <property type="nucleotide sequence ID" value="XM_001386822.1"/>
</dbReference>
<dbReference type="eggNOG" id="ENOG502RPWB">
    <property type="taxonomic scope" value="Eukaryota"/>
</dbReference>
<evidence type="ECO:0008006" key="4">
    <source>
        <dbReference type="Google" id="ProtNLM"/>
    </source>
</evidence>
<dbReference type="AlphaFoldDB" id="A3GHL0"/>
<sequence length="298" mass="32031">MKLCTYIQILLALSAACSAAPVETEATTSLDTTEQAKLESLVTSLNQYNAQHNVPGYKRELTVSDLQVLASRSNIPIVDAILAALNDSGLANVVIDFVLLSPELLSISIDGVIFTLKSGLINLTDVLIALQKSGLILQVLHLALNDPEILPGLLRIGKELLAQNGINIFSKRELNELSTEVEAVADDSFNVYDLSKRESELLNDLFTALRDSGLAASVIQHLLTTPELAAPAAHFLDAILKSGALSLGQLLQALKESNLVLNLLKDILNDRALLIQFGNIVADRISKGLISKATYDAL</sequence>
<dbReference type="HOGENOM" id="CLU_068906_0_0_1"/>
<organism evidence="2 3">
    <name type="scientific">Scheffersomyces stipitis (strain ATCC 58785 / CBS 6054 / NBRC 10063 / NRRL Y-11545)</name>
    <name type="common">Yeast</name>
    <name type="synonym">Pichia stipitis</name>
    <dbReference type="NCBI Taxonomy" id="322104"/>
    <lineage>
        <taxon>Eukaryota</taxon>
        <taxon>Fungi</taxon>
        <taxon>Dikarya</taxon>
        <taxon>Ascomycota</taxon>
        <taxon>Saccharomycotina</taxon>
        <taxon>Pichiomycetes</taxon>
        <taxon>Debaryomycetaceae</taxon>
        <taxon>Scheffersomyces</taxon>
    </lineage>
</organism>
<reference evidence="2 3" key="1">
    <citation type="journal article" date="2007" name="Nat. Biotechnol.">
        <title>Genome sequence of the lignocellulose-bioconverting and xylose-fermenting yeast Pichia stipitis.</title>
        <authorList>
            <person name="Jeffries T.W."/>
            <person name="Grigoriev I.V."/>
            <person name="Grimwood J."/>
            <person name="Laplaza J.M."/>
            <person name="Aerts A."/>
            <person name="Salamov A."/>
            <person name="Schmutz J."/>
            <person name="Lindquist E."/>
            <person name="Dehal P."/>
            <person name="Shapiro H."/>
            <person name="Jin Y.S."/>
            <person name="Passoth V."/>
            <person name="Richardson P.M."/>
        </authorList>
    </citation>
    <scope>NUCLEOTIDE SEQUENCE [LARGE SCALE GENOMIC DNA]</scope>
    <source>
        <strain evidence="3">ATCC 58785 / CBS 6054 / NBRC 10063 / NRRL Y-11545</strain>
    </source>
</reference>
<feature type="chain" id="PRO_5002652612" description="Opaque-phase-specific protein OP4" evidence="1">
    <location>
        <begin position="20"/>
        <end position="298"/>
    </location>
</feature>
<proteinExistence type="predicted"/>
<evidence type="ECO:0000256" key="1">
    <source>
        <dbReference type="SAM" id="SignalP"/>
    </source>
</evidence>
<evidence type="ECO:0000313" key="3">
    <source>
        <dbReference type="Proteomes" id="UP000002258"/>
    </source>
</evidence>
<accession>A3GHL0</accession>
<dbReference type="OrthoDB" id="4018855at2759"/>
<name>A3GHL0_PICST</name>
<comment type="caution">
    <text evidence="2">The sequence shown here is derived from an EMBL/GenBank/DDBJ whole genome shotgun (WGS) entry which is preliminary data.</text>
</comment>
<dbReference type="KEGG" id="pic:PICST_29023"/>
<feature type="signal peptide" evidence="1">
    <location>
        <begin position="1"/>
        <end position="19"/>
    </location>
</feature>
<evidence type="ECO:0000313" key="2">
    <source>
        <dbReference type="EMBL" id="EAZ62836.1"/>
    </source>
</evidence>
<dbReference type="OMA" id="QWVNITT"/>
<dbReference type="GeneID" id="4851759"/>
<dbReference type="PROSITE" id="PS51257">
    <property type="entry name" value="PROKAR_LIPOPROTEIN"/>
    <property type="match status" value="1"/>
</dbReference>
<dbReference type="InParanoid" id="A3GHL0"/>
<keyword evidence="1" id="KW-0732">Signal</keyword>
<dbReference type="Proteomes" id="UP000002258">
    <property type="component" value="Chromosome 1"/>
</dbReference>
<keyword evidence="3" id="KW-1185">Reference proteome</keyword>